<evidence type="ECO:0000313" key="2">
    <source>
        <dbReference type="EMBL" id="KAK4182877.1"/>
    </source>
</evidence>
<feature type="region of interest" description="Disordered" evidence="1">
    <location>
        <begin position="94"/>
        <end position="188"/>
    </location>
</feature>
<reference evidence="2" key="2">
    <citation type="submission" date="2023-05" db="EMBL/GenBank/DDBJ databases">
        <authorList>
            <consortium name="Lawrence Berkeley National Laboratory"/>
            <person name="Steindorff A."/>
            <person name="Hensen N."/>
            <person name="Bonometti L."/>
            <person name="Westerberg I."/>
            <person name="Brannstrom I.O."/>
            <person name="Guillou S."/>
            <person name="Cros-Aarteil S."/>
            <person name="Calhoun S."/>
            <person name="Haridas S."/>
            <person name="Kuo A."/>
            <person name="Mondo S."/>
            <person name="Pangilinan J."/>
            <person name="Riley R."/>
            <person name="Labutti K."/>
            <person name="Andreopoulos B."/>
            <person name="Lipzen A."/>
            <person name="Chen C."/>
            <person name="Yanf M."/>
            <person name="Daum C."/>
            <person name="Ng V."/>
            <person name="Clum A."/>
            <person name="Ohm R."/>
            <person name="Martin F."/>
            <person name="Silar P."/>
            <person name="Natvig D."/>
            <person name="Lalanne C."/>
            <person name="Gautier V."/>
            <person name="Ament-Velasquez S.L."/>
            <person name="Kruys A."/>
            <person name="Hutchinson M.I."/>
            <person name="Powell A.J."/>
            <person name="Barry K."/>
            <person name="Miller A.N."/>
            <person name="Grigoriev I.V."/>
            <person name="Debuchy R."/>
            <person name="Gladieux P."/>
            <person name="Thoren M.H."/>
            <person name="Johannesson H."/>
        </authorList>
    </citation>
    <scope>NUCLEOTIDE SEQUENCE</scope>
    <source>
        <strain evidence="2">PSN309</strain>
    </source>
</reference>
<sequence>MPMSTSSGRTGMCQVCRHPNDNHKYDPCRARGCRRQIKSCRCGGHKSDGWGPGVKDNDIVICKQCPRHGRNTNNEHTNQLAVIGFINRQKAVLVPRVPDSDDSSSSGYYDESSYSSPNRQAASGTPGRGGATPSRLPPGGRPSPAPVGRPAPGPSRPLAPGTGGSGRPSPAPVRRAPAPTGGRRPGQY</sequence>
<accession>A0AAN6WM79</accession>
<keyword evidence="3" id="KW-1185">Reference proteome</keyword>
<feature type="compositionally biased region" description="Pro residues" evidence="1">
    <location>
        <begin position="135"/>
        <end position="157"/>
    </location>
</feature>
<name>A0AAN6WM79_9PEZI</name>
<evidence type="ECO:0000313" key="3">
    <source>
        <dbReference type="Proteomes" id="UP001302126"/>
    </source>
</evidence>
<evidence type="ECO:0000256" key="1">
    <source>
        <dbReference type="SAM" id="MobiDB-lite"/>
    </source>
</evidence>
<gene>
    <name evidence="2" type="ORF">QBC35DRAFT_478683</name>
</gene>
<feature type="compositionally biased region" description="Low complexity" evidence="1">
    <location>
        <begin position="103"/>
        <end position="116"/>
    </location>
</feature>
<protein>
    <submittedName>
        <fullName evidence="2">Uncharacterized protein</fullName>
    </submittedName>
</protein>
<feature type="compositionally biased region" description="Low complexity" evidence="1">
    <location>
        <begin position="172"/>
        <end position="188"/>
    </location>
</feature>
<organism evidence="2 3">
    <name type="scientific">Podospora australis</name>
    <dbReference type="NCBI Taxonomy" id="1536484"/>
    <lineage>
        <taxon>Eukaryota</taxon>
        <taxon>Fungi</taxon>
        <taxon>Dikarya</taxon>
        <taxon>Ascomycota</taxon>
        <taxon>Pezizomycotina</taxon>
        <taxon>Sordariomycetes</taxon>
        <taxon>Sordariomycetidae</taxon>
        <taxon>Sordariales</taxon>
        <taxon>Podosporaceae</taxon>
        <taxon>Podospora</taxon>
    </lineage>
</organism>
<proteinExistence type="predicted"/>
<dbReference type="EMBL" id="MU864601">
    <property type="protein sequence ID" value="KAK4182877.1"/>
    <property type="molecule type" value="Genomic_DNA"/>
</dbReference>
<dbReference type="Proteomes" id="UP001302126">
    <property type="component" value="Unassembled WGS sequence"/>
</dbReference>
<dbReference type="AlphaFoldDB" id="A0AAN6WM79"/>
<reference evidence="2" key="1">
    <citation type="journal article" date="2023" name="Mol. Phylogenet. Evol.">
        <title>Genome-scale phylogeny and comparative genomics of the fungal order Sordariales.</title>
        <authorList>
            <person name="Hensen N."/>
            <person name="Bonometti L."/>
            <person name="Westerberg I."/>
            <person name="Brannstrom I.O."/>
            <person name="Guillou S."/>
            <person name="Cros-Aarteil S."/>
            <person name="Calhoun S."/>
            <person name="Haridas S."/>
            <person name="Kuo A."/>
            <person name="Mondo S."/>
            <person name="Pangilinan J."/>
            <person name="Riley R."/>
            <person name="LaButti K."/>
            <person name="Andreopoulos B."/>
            <person name="Lipzen A."/>
            <person name="Chen C."/>
            <person name="Yan M."/>
            <person name="Daum C."/>
            <person name="Ng V."/>
            <person name="Clum A."/>
            <person name="Steindorff A."/>
            <person name="Ohm R.A."/>
            <person name="Martin F."/>
            <person name="Silar P."/>
            <person name="Natvig D.O."/>
            <person name="Lalanne C."/>
            <person name="Gautier V."/>
            <person name="Ament-Velasquez S.L."/>
            <person name="Kruys A."/>
            <person name="Hutchinson M.I."/>
            <person name="Powell A.J."/>
            <person name="Barry K."/>
            <person name="Miller A.N."/>
            <person name="Grigoriev I.V."/>
            <person name="Debuchy R."/>
            <person name="Gladieux P."/>
            <person name="Hiltunen Thoren M."/>
            <person name="Johannesson H."/>
        </authorList>
    </citation>
    <scope>NUCLEOTIDE SEQUENCE</scope>
    <source>
        <strain evidence="2">PSN309</strain>
    </source>
</reference>
<comment type="caution">
    <text evidence="2">The sequence shown here is derived from an EMBL/GenBank/DDBJ whole genome shotgun (WGS) entry which is preliminary data.</text>
</comment>